<keyword evidence="3" id="KW-1003">Cell membrane</keyword>
<dbReference type="GO" id="GO:0005886">
    <property type="term" value="C:plasma membrane"/>
    <property type="evidence" value="ECO:0007669"/>
    <property type="project" value="UniProtKB-SubCell"/>
</dbReference>
<dbReference type="EMBL" id="CADCUX010000383">
    <property type="protein sequence ID" value="CAA9417839.1"/>
    <property type="molecule type" value="Genomic_DNA"/>
</dbReference>
<comment type="subcellular location">
    <subcellularLocation>
        <location evidence="1 9">Cell inner membrane</location>
        <topology evidence="1 9">Multi-pass membrane protein</topology>
    </subcellularLocation>
</comment>
<evidence type="ECO:0000256" key="4">
    <source>
        <dbReference type="ARBA" id="ARBA00022519"/>
    </source>
</evidence>
<dbReference type="PANTHER" id="PTHR35011:SF2">
    <property type="entry name" value="2,3-DIKETO-L-GULONATE TRAP TRANSPORTER SMALL PERMEASE PROTEIN YIAM"/>
    <property type="match status" value="1"/>
</dbReference>
<comment type="similarity">
    <text evidence="8 9">Belongs to the TRAP transporter small permease family.</text>
</comment>
<keyword evidence="6 9" id="KW-1133">Transmembrane helix</keyword>
<dbReference type="GO" id="GO:0022857">
    <property type="term" value="F:transmembrane transporter activity"/>
    <property type="evidence" value="ECO:0007669"/>
    <property type="project" value="UniProtKB-UniRule"/>
</dbReference>
<dbReference type="AlphaFoldDB" id="A0A6J4PNR0"/>
<evidence type="ECO:0000256" key="8">
    <source>
        <dbReference type="ARBA" id="ARBA00038436"/>
    </source>
</evidence>
<dbReference type="GO" id="GO:0015740">
    <property type="term" value="P:C4-dicarboxylate transport"/>
    <property type="evidence" value="ECO:0007669"/>
    <property type="project" value="TreeGrafter"/>
</dbReference>
<protein>
    <recommendedName>
        <fullName evidence="9">TRAP transporter small permease protein</fullName>
    </recommendedName>
</protein>
<dbReference type="PANTHER" id="PTHR35011">
    <property type="entry name" value="2,3-DIKETO-L-GULONATE TRAP TRANSPORTER SMALL PERMEASE PROTEIN YIAM"/>
    <property type="match status" value="1"/>
</dbReference>
<evidence type="ECO:0000256" key="7">
    <source>
        <dbReference type="ARBA" id="ARBA00023136"/>
    </source>
</evidence>
<reference evidence="11" key="1">
    <citation type="submission" date="2020-02" db="EMBL/GenBank/DDBJ databases">
        <authorList>
            <person name="Meier V. D."/>
        </authorList>
    </citation>
    <scope>NUCLEOTIDE SEQUENCE</scope>
    <source>
        <strain evidence="11">AVDCRST_MAG51</strain>
    </source>
</reference>
<keyword evidence="4 9" id="KW-0997">Cell inner membrane</keyword>
<feature type="transmembrane region" description="Helical" evidence="9">
    <location>
        <begin position="12"/>
        <end position="38"/>
    </location>
</feature>
<evidence type="ECO:0000256" key="9">
    <source>
        <dbReference type="RuleBase" id="RU369079"/>
    </source>
</evidence>
<feature type="transmembrane region" description="Helical" evidence="9">
    <location>
        <begin position="50"/>
        <end position="66"/>
    </location>
</feature>
<feature type="transmembrane region" description="Helical" evidence="9">
    <location>
        <begin position="128"/>
        <end position="145"/>
    </location>
</feature>
<evidence type="ECO:0000256" key="3">
    <source>
        <dbReference type="ARBA" id="ARBA00022475"/>
    </source>
</evidence>
<gene>
    <name evidence="11" type="ORF">AVDCRST_MAG51-1811</name>
</gene>
<feature type="domain" description="Tripartite ATP-independent periplasmic transporters DctQ component" evidence="10">
    <location>
        <begin position="25"/>
        <end position="153"/>
    </location>
</feature>
<keyword evidence="2 9" id="KW-0813">Transport</keyword>
<evidence type="ECO:0000256" key="6">
    <source>
        <dbReference type="ARBA" id="ARBA00022989"/>
    </source>
</evidence>
<comment type="subunit">
    <text evidence="9">The complex comprises the extracytoplasmic solute receptor protein and the two transmembrane proteins.</text>
</comment>
<dbReference type="Pfam" id="PF04290">
    <property type="entry name" value="DctQ"/>
    <property type="match status" value="1"/>
</dbReference>
<dbReference type="InterPro" id="IPR055348">
    <property type="entry name" value="DctQ"/>
</dbReference>
<keyword evidence="7 9" id="KW-0472">Membrane</keyword>
<keyword evidence="5 9" id="KW-0812">Transmembrane</keyword>
<evidence type="ECO:0000256" key="1">
    <source>
        <dbReference type="ARBA" id="ARBA00004429"/>
    </source>
</evidence>
<accession>A0A6J4PNR0</accession>
<evidence type="ECO:0000259" key="10">
    <source>
        <dbReference type="Pfam" id="PF04290"/>
    </source>
</evidence>
<sequence>MLRRILTPLHRFAEAVAAGLLAVIFVAFIVQIALRYLFNWPVGWTTELSLAAWLWLVLWGAAFVLKDDEEIRIDLLSGRAGPRTRRVLVALGAVCVIVLFGMSLPASYSYVSFMKVEKSSYLHVRMDLMYSIYLVFVVAVIARSLRQLARVVRGQAPEASDPTAARSAL</sequence>
<evidence type="ECO:0000256" key="5">
    <source>
        <dbReference type="ARBA" id="ARBA00022692"/>
    </source>
</evidence>
<comment type="function">
    <text evidence="9">Part of the tripartite ATP-independent periplasmic (TRAP) transport system.</text>
</comment>
<proteinExistence type="inferred from homology"/>
<evidence type="ECO:0000256" key="2">
    <source>
        <dbReference type="ARBA" id="ARBA00022448"/>
    </source>
</evidence>
<evidence type="ECO:0000313" key="11">
    <source>
        <dbReference type="EMBL" id="CAA9417839.1"/>
    </source>
</evidence>
<dbReference type="InterPro" id="IPR007387">
    <property type="entry name" value="TRAP_DctQ"/>
</dbReference>
<organism evidence="11">
    <name type="scientific">uncultured Ramlibacter sp</name>
    <dbReference type="NCBI Taxonomy" id="260755"/>
    <lineage>
        <taxon>Bacteria</taxon>
        <taxon>Pseudomonadati</taxon>
        <taxon>Pseudomonadota</taxon>
        <taxon>Betaproteobacteria</taxon>
        <taxon>Burkholderiales</taxon>
        <taxon>Comamonadaceae</taxon>
        <taxon>Ramlibacter</taxon>
        <taxon>environmental samples</taxon>
    </lineage>
</organism>
<feature type="transmembrane region" description="Helical" evidence="9">
    <location>
        <begin position="87"/>
        <end position="108"/>
    </location>
</feature>
<name>A0A6J4PNR0_9BURK</name>